<dbReference type="Pfam" id="PF00954">
    <property type="entry name" value="S_locus_glycop"/>
    <property type="match status" value="1"/>
</dbReference>
<dbReference type="Proteomes" id="UP001652660">
    <property type="component" value="Chromosome 9c"/>
</dbReference>
<dbReference type="FunFam" id="1.10.510.10:FF:000060">
    <property type="entry name" value="G-type lectin S-receptor-like serine/threonine-protein kinase"/>
    <property type="match status" value="1"/>
</dbReference>
<evidence type="ECO:0000256" key="16">
    <source>
        <dbReference type="PIRNR" id="PIRNR000641"/>
    </source>
</evidence>
<keyword evidence="21" id="KW-1185">Reference proteome</keyword>
<evidence type="ECO:0000256" key="2">
    <source>
        <dbReference type="ARBA" id="ARBA00022475"/>
    </source>
</evidence>
<dbReference type="SMART" id="SM00473">
    <property type="entry name" value="PAN_AP"/>
    <property type="match status" value="1"/>
</dbReference>
<evidence type="ECO:0000256" key="10">
    <source>
        <dbReference type="ARBA" id="ARBA00022989"/>
    </source>
</evidence>
<dbReference type="GO" id="GO:0005524">
    <property type="term" value="F:ATP binding"/>
    <property type="evidence" value="ECO:0007669"/>
    <property type="project" value="UniProtKB-KW"/>
</dbReference>
<dbReference type="SUPFAM" id="SSF51110">
    <property type="entry name" value="alpha-D-mannose-specific plant lectins"/>
    <property type="match status" value="1"/>
</dbReference>
<keyword evidence="5 17" id="KW-0812">Transmembrane</keyword>
<dbReference type="GO" id="GO:0005886">
    <property type="term" value="C:plasma membrane"/>
    <property type="evidence" value="ECO:0007669"/>
    <property type="project" value="UniProtKB-SubCell"/>
</dbReference>
<evidence type="ECO:0000256" key="3">
    <source>
        <dbReference type="ARBA" id="ARBA00022527"/>
    </source>
</evidence>
<dbReference type="CDD" id="cd14066">
    <property type="entry name" value="STKc_IRAK"/>
    <property type="match status" value="1"/>
</dbReference>
<dbReference type="InterPro" id="IPR003609">
    <property type="entry name" value="Pan_app"/>
</dbReference>
<dbReference type="InterPro" id="IPR000858">
    <property type="entry name" value="S_locus_glycoprot_dom"/>
</dbReference>
<dbReference type="Gene3D" id="1.10.510.10">
    <property type="entry name" value="Transferase(Phosphotransferase) domain 1"/>
    <property type="match status" value="1"/>
</dbReference>
<comment type="subcellular location">
    <subcellularLocation>
        <location evidence="1">Cell membrane</location>
        <topology evidence="1">Single-pass type I membrane protein</topology>
    </subcellularLocation>
</comment>
<dbReference type="SMART" id="SM00220">
    <property type="entry name" value="S_TKc"/>
    <property type="match status" value="1"/>
</dbReference>
<evidence type="ECO:0000256" key="5">
    <source>
        <dbReference type="ARBA" id="ARBA00022692"/>
    </source>
</evidence>
<keyword evidence="3 16" id="KW-0723">Serine/threonine-protein kinase</keyword>
<dbReference type="PANTHER" id="PTHR27002:SF1082">
    <property type="entry name" value="OS06G0693000 PROTEIN"/>
    <property type="match status" value="1"/>
</dbReference>
<keyword evidence="2" id="KW-1003">Cell membrane</keyword>
<evidence type="ECO:0000256" key="15">
    <source>
        <dbReference type="ARBA" id="ARBA00048679"/>
    </source>
</evidence>
<evidence type="ECO:0000256" key="4">
    <source>
        <dbReference type="ARBA" id="ARBA00022679"/>
    </source>
</evidence>
<dbReference type="CDD" id="cd01098">
    <property type="entry name" value="PAN_AP_plant"/>
    <property type="match status" value="1"/>
</dbReference>
<evidence type="ECO:0000256" key="12">
    <source>
        <dbReference type="ARBA" id="ARBA00023157"/>
    </source>
</evidence>
<comment type="catalytic activity">
    <reaction evidence="14 16">
        <text>L-threonyl-[protein] + ATP = O-phospho-L-threonyl-[protein] + ADP + H(+)</text>
        <dbReference type="Rhea" id="RHEA:46608"/>
        <dbReference type="Rhea" id="RHEA-COMP:11060"/>
        <dbReference type="Rhea" id="RHEA-COMP:11605"/>
        <dbReference type="ChEBI" id="CHEBI:15378"/>
        <dbReference type="ChEBI" id="CHEBI:30013"/>
        <dbReference type="ChEBI" id="CHEBI:30616"/>
        <dbReference type="ChEBI" id="CHEBI:61977"/>
        <dbReference type="ChEBI" id="CHEBI:456216"/>
        <dbReference type="EC" id="2.7.11.1"/>
    </reaction>
</comment>
<dbReference type="FunFam" id="3.30.200.20:FF:000195">
    <property type="entry name" value="G-type lectin S-receptor-like serine/threonine-protein kinase"/>
    <property type="match status" value="1"/>
</dbReference>
<keyword evidence="7 16" id="KW-0547">Nucleotide-binding</keyword>
<dbReference type="GeneID" id="140014374"/>
<dbReference type="EC" id="2.7.11.1" evidence="16"/>
<proteinExistence type="inferred from homology"/>
<dbReference type="PANTHER" id="PTHR27002">
    <property type="entry name" value="RECEPTOR-LIKE SERINE/THREONINE-PROTEIN KINASE SD1-8"/>
    <property type="match status" value="1"/>
</dbReference>
<name>A0A6P6U574_COFAR</name>
<keyword evidence="12" id="KW-1015">Disulfide bond</keyword>
<evidence type="ECO:0000256" key="13">
    <source>
        <dbReference type="ARBA" id="ARBA00023180"/>
    </source>
</evidence>
<evidence type="ECO:0000259" key="18">
    <source>
        <dbReference type="PROSITE" id="PS50011"/>
    </source>
</evidence>
<dbReference type="GO" id="GO:0048544">
    <property type="term" value="P:recognition of pollen"/>
    <property type="evidence" value="ECO:0007669"/>
    <property type="project" value="InterPro"/>
</dbReference>
<protein>
    <recommendedName>
        <fullName evidence="16">Receptor-like serine/threonine-protein kinase</fullName>
        <ecNumber evidence="16">2.7.11.1</ecNumber>
    </recommendedName>
</protein>
<dbReference type="Pfam" id="PF11883">
    <property type="entry name" value="DUF3403"/>
    <property type="match status" value="1"/>
</dbReference>
<keyword evidence="4 16" id="KW-0808">Transferase</keyword>
<dbReference type="InterPro" id="IPR021820">
    <property type="entry name" value="S-locus_recpt_kinase_C"/>
</dbReference>
<dbReference type="CDD" id="cd00028">
    <property type="entry name" value="B_lectin"/>
    <property type="match status" value="1"/>
</dbReference>
<dbReference type="Gene3D" id="3.30.200.20">
    <property type="entry name" value="Phosphorylase Kinase, domain 1"/>
    <property type="match status" value="1"/>
</dbReference>
<accession>A0A6P6U574</accession>
<dbReference type="Pfam" id="PF08276">
    <property type="entry name" value="PAN_2"/>
    <property type="match status" value="1"/>
</dbReference>
<evidence type="ECO:0000256" key="1">
    <source>
        <dbReference type="ARBA" id="ARBA00004251"/>
    </source>
</evidence>
<evidence type="ECO:0000256" key="17">
    <source>
        <dbReference type="SAM" id="Phobius"/>
    </source>
</evidence>
<dbReference type="SMART" id="SM00108">
    <property type="entry name" value="B_lectin"/>
    <property type="match status" value="1"/>
</dbReference>
<evidence type="ECO:0000313" key="23">
    <source>
        <dbReference type="RefSeq" id="XP_071921276.1"/>
    </source>
</evidence>
<dbReference type="RefSeq" id="XP_071921276.1">
    <property type="nucleotide sequence ID" value="XM_072065175.1"/>
</dbReference>
<feature type="domain" description="Apple" evidence="20">
    <location>
        <begin position="365"/>
        <end position="452"/>
    </location>
</feature>
<dbReference type="InterPro" id="IPR011009">
    <property type="entry name" value="Kinase-like_dom_sf"/>
</dbReference>
<evidence type="ECO:0000313" key="21">
    <source>
        <dbReference type="Proteomes" id="UP001652660"/>
    </source>
</evidence>
<dbReference type="RefSeq" id="XP_071921275.1">
    <property type="nucleotide sequence ID" value="XM_072065174.1"/>
</dbReference>
<dbReference type="InterPro" id="IPR036426">
    <property type="entry name" value="Bulb-type_lectin_dom_sf"/>
</dbReference>
<organism evidence="21 23">
    <name type="scientific">Coffea arabica</name>
    <name type="common">Arabian coffee</name>
    <dbReference type="NCBI Taxonomy" id="13443"/>
    <lineage>
        <taxon>Eukaryota</taxon>
        <taxon>Viridiplantae</taxon>
        <taxon>Streptophyta</taxon>
        <taxon>Embryophyta</taxon>
        <taxon>Tracheophyta</taxon>
        <taxon>Spermatophyta</taxon>
        <taxon>Magnoliopsida</taxon>
        <taxon>eudicotyledons</taxon>
        <taxon>Gunneridae</taxon>
        <taxon>Pentapetalae</taxon>
        <taxon>asterids</taxon>
        <taxon>lamiids</taxon>
        <taxon>Gentianales</taxon>
        <taxon>Rubiaceae</taxon>
        <taxon>Ixoroideae</taxon>
        <taxon>Gardenieae complex</taxon>
        <taxon>Bertiereae - Coffeeae clade</taxon>
        <taxon>Coffeeae</taxon>
        <taxon>Coffea</taxon>
    </lineage>
</organism>
<dbReference type="InterPro" id="IPR000719">
    <property type="entry name" value="Prot_kinase_dom"/>
</dbReference>
<evidence type="ECO:0000259" key="19">
    <source>
        <dbReference type="PROSITE" id="PS50927"/>
    </source>
</evidence>
<keyword evidence="8 16" id="KW-0418">Kinase</keyword>
<gene>
    <name evidence="22 23 24" type="primary">LOC140014374</name>
</gene>
<dbReference type="InterPro" id="IPR024171">
    <property type="entry name" value="SRK-like_kinase"/>
</dbReference>
<keyword evidence="10 17" id="KW-1133">Transmembrane helix</keyword>
<dbReference type="FunFam" id="2.90.10.10:FF:000001">
    <property type="entry name" value="G-type lectin S-receptor-like serine/threonine-protein kinase"/>
    <property type="match status" value="1"/>
</dbReference>
<dbReference type="PROSITE" id="PS50927">
    <property type="entry name" value="BULB_LECTIN"/>
    <property type="match status" value="1"/>
</dbReference>
<evidence type="ECO:0000256" key="14">
    <source>
        <dbReference type="ARBA" id="ARBA00047899"/>
    </source>
</evidence>
<dbReference type="PIRSF" id="PIRSF000641">
    <property type="entry name" value="SRK"/>
    <property type="match status" value="1"/>
</dbReference>
<evidence type="ECO:0000313" key="24">
    <source>
        <dbReference type="RefSeq" id="XP_071921277.1"/>
    </source>
</evidence>
<dbReference type="Pfam" id="PF00069">
    <property type="entry name" value="Pkinase"/>
    <property type="match status" value="1"/>
</dbReference>
<dbReference type="PROSITE" id="PS50011">
    <property type="entry name" value="PROTEIN_KINASE_DOM"/>
    <property type="match status" value="1"/>
</dbReference>
<dbReference type="Gene3D" id="2.90.10.10">
    <property type="entry name" value="Bulb-type lectin domain"/>
    <property type="match status" value="1"/>
</dbReference>
<feature type="transmembrane region" description="Helical" evidence="17">
    <location>
        <begin position="36"/>
        <end position="54"/>
    </location>
</feature>
<dbReference type="AlphaFoldDB" id="A0A6P6U574"/>
<feature type="domain" description="Bulb-type lectin" evidence="19">
    <location>
        <begin position="54"/>
        <end position="174"/>
    </location>
</feature>
<reference evidence="22 23" key="1">
    <citation type="submission" date="2025-05" db="UniProtKB">
        <authorList>
            <consortium name="RefSeq"/>
        </authorList>
    </citation>
    <scope>IDENTIFICATION</scope>
    <source>
        <tissue evidence="22 23">Leaves</tissue>
    </source>
</reference>
<comment type="similarity">
    <text evidence="16">Belongs to the protein kinase superfamily. Ser/Thr protein kinase family.</text>
</comment>
<dbReference type="GO" id="GO:0004674">
    <property type="term" value="F:protein serine/threonine kinase activity"/>
    <property type="evidence" value="ECO:0007669"/>
    <property type="project" value="UniProtKB-KW"/>
</dbReference>
<keyword evidence="6" id="KW-0732">Signal</keyword>
<evidence type="ECO:0000256" key="11">
    <source>
        <dbReference type="ARBA" id="ARBA00023136"/>
    </source>
</evidence>
<evidence type="ECO:0000256" key="9">
    <source>
        <dbReference type="ARBA" id="ARBA00022840"/>
    </source>
</evidence>
<evidence type="ECO:0000259" key="20">
    <source>
        <dbReference type="PROSITE" id="PS50948"/>
    </source>
</evidence>
<evidence type="ECO:0000313" key="22">
    <source>
        <dbReference type="RefSeq" id="XP_071921275.1"/>
    </source>
</evidence>
<evidence type="ECO:0000256" key="6">
    <source>
        <dbReference type="ARBA" id="ARBA00022729"/>
    </source>
</evidence>
<dbReference type="SUPFAM" id="SSF56112">
    <property type="entry name" value="Protein kinase-like (PK-like)"/>
    <property type="match status" value="1"/>
</dbReference>
<keyword evidence="13" id="KW-0325">Glycoprotein</keyword>
<comment type="catalytic activity">
    <reaction evidence="15 16">
        <text>L-seryl-[protein] + ATP = O-phospho-L-seryl-[protein] + ADP + H(+)</text>
        <dbReference type="Rhea" id="RHEA:17989"/>
        <dbReference type="Rhea" id="RHEA-COMP:9863"/>
        <dbReference type="Rhea" id="RHEA-COMP:11604"/>
        <dbReference type="ChEBI" id="CHEBI:15378"/>
        <dbReference type="ChEBI" id="CHEBI:29999"/>
        <dbReference type="ChEBI" id="CHEBI:30616"/>
        <dbReference type="ChEBI" id="CHEBI:83421"/>
        <dbReference type="ChEBI" id="CHEBI:456216"/>
        <dbReference type="EC" id="2.7.11.1"/>
    </reaction>
</comment>
<feature type="transmembrane region" description="Helical" evidence="17">
    <location>
        <begin position="464"/>
        <end position="484"/>
    </location>
</feature>
<keyword evidence="11 17" id="KW-0472">Membrane</keyword>
<evidence type="ECO:0000256" key="7">
    <source>
        <dbReference type="ARBA" id="ARBA00022741"/>
    </source>
</evidence>
<dbReference type="InterPro" id="IPR008271">
    <property type="entry name" value="Ser/Thr_kinase_AS"/>
</dbReference>
<sequence>MESHNTLSSCISCIVSLKTIYISLHLAIKMRGLKNLLPLLFLFACFWSEVFIALDTITINQPMRDPATIVSASQNFKLAFFSPVNTSDRYVGIILNIPAQSVVWVANRDDPITDSAGMLTISEDGNAVILNGQKNVLWSSNVANSAANSSAQLLDTGNLVLRDNSNGRILWESFQTPTDTLVRTMKIGVISKNNMIRLTSWRSPSDPSVGNFSFGVDPLRIPEFFIWNHSKPYWRSGPWNGNVFIGIPEMSSAYQNRFDLVTNPNGSEYFTHSFINDLALLYYVLNSSGVLVEKVSYYGDGHSKVTWTSLESECDVYGKCGPFGSCNPQHSPICTCLQGFEPKNKEEWDKGNWTGGCSRKALLLCDRNISAGQVGKPDGFLKLANIKIPDFAHLMELLRSATEQDCGNQCLNNCSCIAYAYSTGIGCMYWSSSLIDIQQFSFNGADLHIRVAHTELGFRKNMKAIIAGTVVLGLLFLAISAFCLRKWLTRHRGNKQNAELPLFEEWEASKKESILSDKPEQPKLEELPLYSYETLAIATDTFHLKNKLGTGGFGPVFKGILLSGQKIAVKRLSNSSNQGIKEFMNEVELISKLQHRNLVRLLGCCVEREEKMLIYEYMPNKSLDAYLFDLQKRDLLYWNRRKLIIEGIGRGLLYLHRDSRLKIIHRDLKPSNILLDEELNPKISDFGLARIFGGNQDQANTNRVVGTYGYMAPEYAMKGKFSEKSDAYSFGVLLLEIVSGKKNTSSHDDENDLSLIGYAWKLWNENEAVKLVDPALSDPRVEMEILRYVHVGLLCVQESANDRPNVSNVLSMLNSEIAELPPPKLPAYTARLGSTESEGSQQSGHSVNDVSLTIIQGR</sequence>
<feature type="domain" description="Protein kinase" evidence="18">
    <location>
        <begin position="542"/>
        <end position="817"/>
    </location>
</feature>
<dbReference type="RefSeq" id="XP_071921277.1">
    <property type="nucleotide sequence ID" value="XM_072065176.1"/>
</dbReference>
<keyword evidence="9 16" id="KW-0067">ATP-binding</keyword>
<dbReference type="PROSITE" id="PS00108">
    <property type="entry name" value="PROTEIN_KINASE_ST"/>
    <property type="match status" value="1"/>
</dbReference>
<dbReference type="Pfam" id="PF01453">
    <property type="entry name" value="B_lectin"/>
    <property type="match status" value="1"/>
</dbReference>
<dbReference type="PROSITE" id="PS50948">
    <property type="entry name" value="PAN"/>
    <property type="match status" value="1"/>
</dbReference>
<evidence type="ECO:0000256" key="8">
    <source>
        <dbReference type="ARBA" id="ARBA00022777"/>
    </source>
</evidence>
<dbReference type="InterPro" id="IPR001480">
    <property type="entry name" value="Bulb-type_lectin_dom"/>
</dbReference>